<evidence type="ECO:0000256" key="1">
    <source>
        <dbReference type="ARBA" id="ARBA00005801"/>
    </source>
</evidence>
<keyword evidence="2" id="KW-0472">Membrane</keyword>
<dbReference type="EMBL" id="BMEX01000011">
    <property type="protein sequence ID" value="GGA51998.1"/>
    <property type="molecule type" value="Genomic_DNA"/>
</dbReference>
<name>A0ABQ1GX02_9BACL</name>
<organism evidence="4 5">
    <name type="scientific">Kroppenstedtia guangzhouensis</name>
    <dbReference type="NCBI Taxonomy" id="1274356"/>
    <lineage>
        <taxon>Bacteria</taxon>
        <taxon>Bacillati</taxon>
        <taxon>Bacillota</taxon>
        <taxon>Bacilli</taxon>
        <taxon>Bacillales</taxon>
        <taxon>Thermoactinomycetaceae</taxon>
        <taxon>Kroppenstedtia</taxon>
    </lineage>
</organism>
<feature type="transmembrane region" description="Helical" evidence="2">
    <location>
        <begin position="6"/>
        <end position="22"/>
    </location>
</feature>
<sequence length="149" mass="16762">MAEHFLYVILILLLIGATITDLRERLIYDRFVVIGLVAAVIIRLFHRPEPWWDYLLTGLGVFIVLMTIAAWTDERSIGGGDVKLFAMIGLAVGWKAFFIIFLSSHVLAAMYVLFLKLLRWNSITGKSEFPFAPFILVGTLLSYGGVVLL</sequence>
<feature type="transmembrane region" description="Helical" evidence="2">
    <location>
        <begin position="27"/>
        <end position="45"/>
    </location>
</feature>
<dbReference type="Proteomes" id="UP000617979">
    <property type="component" value="Unassembled WGS sequence"/>
</dbReference>
<dbReference type="Pfam" id="PF01478">
    <property type="entry name" value="Peptidase_A24"/>
    <property type="match status" value="1"/>
</dbReference>
<comment type="similarity">
    <text evidence="1">Belongs to the peptidase A24 family.</text>
</comment>
<protein>
    <recommendedName>
        <fullName evidence="3">Prepilin type IV endopeptidase peptidase domain-containing protein</fullName>
    </recommendedName>
</protein>
<reference evidence="5" key="1">
    <citation type="journal article" date="2019" name="Int. J. Syst. Evol. Microbiol.">
        <title>The Global Catalogue of Microorganisms (GCM) 10K type strain sequencing project: providing services to taxonomists for standard genome sequencing and annotation.</title>
        <authorList>
            <consortium name="The Broad Institute Genomics Platform"/>
            <consortium name="The Broad Institute Genome Sequencing Center for Infectious Disease"/>
            <person name="Wu L."/>
            <person name="Ma J."/>
        </authorList>
    </citation>
    <scope>NUCLEOTIDE SEQUENCE [LARGE SCALE GENOMIC DNA]</scope>
    <source>
        <strain evidence="5">CGMCC 1.12404</strain>
    </source>
</reference>
<evidence type="ECO:0000259" key="3">
    <source>
        <dbReference type="Pfam" id="PF01478"/>
    </source>
</evidence>
<dbReference type="RefSeq" id="WP_188432986.1">
    <property type="nucleotide sequence ID" value="NZ_BMEX01000011.1"/>
</dbReference>
<evidence type="ECO:0000313" key="5">
    <source>
        <dbReference type="Proteomes" id="UP000617979"/>
    </source>
</evidence>
<dbReference type="PANTHER" id="PTHR30487:SF0">
    <property type="entry name" value="PREPILIN LEADER PEPTIDASE_N-METHYLTRANSFERASE-RELATED"/>
    <property type="match status" value="1"/>
</dbReference>
<evidence type="ECO:0000313" key="4">
    <source>
        <dbReference type="EMBL" id="GGA51998.1"/>
    </source>
</evidence>
<proteinExistence type="inferred from homology"/>
<dbReference type="PANTHER" id="PTHR30487">
    <property type="entry name" value="TYPE 4 PREPILIN-LIKE PROTEINS LEADER PEPTIDE-PROCESSING ENZYME"/>
    <property type="match status" value="1"/>
</dbReference>
<feature type="transmembrane region" description="Helical" evidence="2">
    <location>
        <begin position="51"/>
        <end position="72"/>
    </location>
</feature>
<evidence type="ECO:0000256" key="2">
    <source>
        <dbReference type="SAM" id="Phobius"/>
    </source>
</evidence>
<feature type="domain" description="Prepilin type IV endopeptidase peptidase" evidence="3">
    <location>
        <begin position="9"/>
        <end position="113"/>
    </location>
</feature>
<keyword evidence="5" id="KW-1185">Reference proteome</keyword>
<dbReference type="Gene3D" id="1.20.120.1220">
    <property type="match status" value="1"/>
</dbReference>
<feature type="transmembrane region" description="Helical" evidence="2">
    <location>
        <begin position="131"/>
        <end position="148"/>
    </location>
</feature>
<comment type="caution">
    <text evidence="4">The sequence shown here is derived from an EMBL/GenBank/DDBJ whole genome shotgun (WGS) entry which is preliminary data.</text>
</comment>
<dbReference type="InterPro" id="IPR050882">
    <property type="entry name" value="Prepilin_peptidase/N-MTase"/>
</dbReference>
<keyword evidence="2" id="KW-0812">Transmembrane</keyword>
<accession>A0ABQ1GX02</accession>
<feature type="transmembrane region" description="Helical" evidence="2">
    <location>
        <begin position="84"/>
        <end position="111"/>
    </location>
</feature>
<gene>
    <name evidence="4" type="ORF">GCM10007416_26370</name>
</gene>
<dbReference type="InterPro" id="IPR000045">
    <property type="entry name" value="Prepilin_IV_endopep_pep"/>
</dbReference>
<keyword evidence="2" id="KW-1133">Transmembrane helix</keyword>